<dbReference type="SUPFAM" id="SSF46689">
    <property type="entry name" value="Homeodomain-like"/>
    <property type="match status" value="1"/>
</dbReference>
<dbReference type="SUPFAM" id="SSF48498">
    <property type="entry name" value="Tetracyclin repressor-like, C-terminal domain"/>
    <property type="match status" value="1"/>
</dbReference>
<dbReference type="FunFam" id="1.10.10.60:FF:000141">
    <property type="entry name" value="TetR family transcriptional regulator"/>
    <property type="match status" value="1"/>
</dbReference>
<keyword evidence="1" id="KW-0805">Transcription regulation</keyword>
<keyword evidence="3" id="KW-0804">Transcription</keyword>
<feature type="domain" description="HTH tetR-type" evidence="6">
    <location>
        <begin position="17"/>
        <end position="77"/>
    </location>
</feature>
<evidence type="ECO:0000256" key="2">
    <source>
        <dbReference type="ARBA" id="ARBA00023125"/>
    </source>
</evidence>
<dbReference type="Pfam" id="PF14246">
    <property type="entry name" value="TetR_C_7"/>
    <property type="match status" value="1"/>
</dbReference>
<evidence type="ECO:0000256" key="5">
    <source>
        <dbReference type="SAM" id="MobiDB-lite"/>
    </source>
</evidence>
<dbReference type="Gene3D" id="1.10.357.10">
    <property type="entry name" value="Tetracycline Repressor, domain 2"/>
    <property type="match status" value="1"/>
</dbReference>
<gene>
    <name evidence="7" type="ORF">CQ14_12140</name>
</gene>
<name>A0A0R3MAV4_9BRAD</name>
<dbReference type="OrthoDB" id="7584337at2"/>
<dbReference type="PROSITE" id="PS50977">
    <property type="entry name" value="HTH_TETR_2"/>
    <property type="match status" value="1"/>
</dbReference>
<dbReference type="AlphaFoldDB" id="A0A0R3MAV4"/>
<accession>A0A0R3MAV4</accession>
<dbReference type="InterPro" id="IPR001647">
    <property type="entry name" value="HTH_TetR"/>
</dbReference>
<dbReference type="InterPro" id="IPR036271">
    <property type="entry name" value="Tet_transcr_reg_TetR-rel_C_sf"/>
</dbReference>
<dbReference type="InterPro" id="IPR039536">
    <property type="entry name" value="TetR_C_Proteobacteria"/>
</dbReference>
<evidence type="ECO:0000256" key="4">
    <source>
        <dbReference type="PROSITE-ProRule" id="PRU00335"/>
    </source>
</evidence>
<dbReference type="PANTHER" id="PTHR30055:SF146">
    <property type="entry name" value="HTH-TYPE TRANSCRIPTIONAL DUAL REGULATOR CECR"/>
    <property type="match status" value="1"/>
</dbReference>
<organism evidence="7 8">
    <name type="scientific">Bradyrhizobium lablabi</name>
    <dbReference type="NCBI Taxonomy" id="722472"/>
    <lineage>
        <taxon>Bacteria</taxon>
        <taxon>Pseudomonadati</taxon>
        <taxon>Pseudomonadota</taxon>
        <taxon>Alphaproteobacteria</taxon>
        <taxon>Hyphomicrobiales</taxon>
        <taxon>Nitrobacteraceae</taxon>
        <taxon>Bradyrhizobium</taxon>
    </lineage>
</organism>
<dbReference type="EMBL" id="LLYB01000123">
    <property type="protein sequence ID" value="KRR17145.1"/>
    <property type="molecule type" value="Genomic_DNA"/>
</dbReference>
<dbReference type="Gene3D" id="1.10.10.60">
    <property type="entry name" value="Homeodomain-like"/>
    <property type="match status" value="1"/>
</dbReference>
<feature type="region of interest" description="Disordered" evidence="5">
    <location>
        <begin position="210"/>
        <end position="231"/>
    </location>
</feature>
<dbReference type="GO" id="GO:0003700">
    <property type="term" value="F:DNA-binding transcription factor activity"/>
    <property type="evidence" value="ECO:0007669"/>
    <property type="project" value="TreeGrafter"/>
</dbReference>
<dbReference type="PANTHER" id="PTHR30055">
    <property type="entry name" value="HTH-TYPE TRANSCRIPTIONAL REGULATOR RUTR"/>
    <property type="match status" value="1"/>
</dbReference>
<dbReference type="InterPro" id="IPR009057">
    <property type="entry name" value="Homeodomain-like_sf"/>
</dbReference>
<evidence type="ECO:0000313" key="7">
    <source>
        <dbReference type="EMBL" id="KRR17145.1"/>
    </source>
</evidence>
<evidence type="ECO:0000259" key="6">
    <source>
        <dbReference type="PROSITE" id="PS50977"/>
    </source>
</evidence>
<dbReference type="GO" id="GO:0000976">
    <property type="term" value="F:transcription cis-regulatory region binding"/>
    <property type="evidence" value="ECO:0007669"/>
    <property type="project" value="TreeGrafter"/>
</dbReference>
<dbReference type="PRINTS" id="PR00455">
    <property type="entry name" value="HTHTETR"/>
</dbReference>
<reference evidence="7 8" key="1">
    <citation type="submission" date="2014-03" db="EMBL/GenBank/DDBJ databases">
        <title>Bradyrhizobium valentinum sp. nov., isolated from effective nodules of Lupinus mariae-josephae, a lupine endemic of basic-lime soils in Eastern Spain.</title>
        <authorList>
            <person name="Duran D."/>
            <person name="Rey L."/>
            <person name="Navarro A."/>
            <person name="Busquets A."/>
            <person name="Imperial J."/>
            <person name="Ruiz-Argueso T."/>
        </authorList>
    </citation>
    <scope>NUCLEOTIDE SEQUENCE [LARGE SCALE GENOMIC DNA]</scope>
    <source>
        <strain evidence="7 8">CCBAU 23086</strain>
    </source>
</reference>
<evidence type="ECO:0000256" key="1">
    <source>
        <dbReference type="ARBA" id="ARBA00023015"/>
    </source>
</evidence>
<evidence type="ECO:0000256" key="3">
    <source>
        <dbReference type="ARBA" id="ARBA00023163"/>
    </source>
</evidence>
<dbReference type="InterPro" id="IPR050109">
    <property type="entry name" value="HTH-type_TetR-like_transc_reg"/>
</dbReference>
<proteinExistence type="predicted"/>
<protein>
    <recommendedName>
        <fullName evidence="6">HTH tetR-type domain-containing protein</fullName>
    </recommendedName>
</protein>
<dbReference type="Pfam" id="PF00440">
    <property type="entry name" value="TetR_N"/>
    <property type="match status" value="1"/>
</dbReference>
<sequence length="231" mass="25794">MKMGRSDKATKQPQEISPREEEILRAAFDVFTEKGFHGATMLDVASRARASKATLYARYPSKEALFEALMAWATRQGTDALDTIAADETLDPLTALHRIAAQLLALMLQPRKLALFRIAVAEGNRLSAVGRTYSVFTRDHGMACVRTIVTRLLKQGRIVIDDRAEFGHSFIGLLQGELFMRALLGTIPVPPRPEIDRHAQRAVTRLMRAYAAPASPRPEEDFTPHARSDRR</sequence>
<dbReference type="Proteomes" id="UP000051660">
    <property type="component" value="Unassembled WGS sequence"/>
</dbReference>
<evidence type="ECO:0000313" key="8">
    <source>
        <dbReference type="Proteomes" id="UP000051660"/>
    </source>
</evidence>
<keyword evidence="2 4" id="KW-0238">DNA-binding</keyword>
<feature type="compositionally biased region" description="Basic and acidic residues" evidence="5">
    <location>
        <begin position="217"/>
        <end position="231"/>
    </location>
</feature>
<comment type="caution">
    <text evidence="7">The sequence shown here is derived from an EMBL/GenBank/DDBJ whole genome shotgun (WGS) entry which is preliminary data.</text>
</comment>
<feature type="DNA-binding region" description="H-T-H motif" evidence="4">
    <location>
        <begin position="40"/>
        <end position="59"/>
    </location>
</feature>